<comment type="similarity">
    <text evidence="2">Belongs to the RLP family.</text>
</comment>
<evidence type="ECO:0000256" key="7">
    <source>
        <dbReference type="ARBA" id="ARBA00022737"/>
    </source>
</evidence>
<evidence type="ECO:0000256" key="2">
    <source>
        <dbReference type="ARBA" id="ARBA00009592"/>
    </source>
</evidence>
<gene>
    <name evidence="14" type="ORF">PVL29_014409</name>
</gene>
<comment type="subcellular location">
    <subcellularLocation>
        <location evidence="1">Cell membrane</location>
        <topology evidence="1">Single-pass type I membrane protein</topology>
    </subcellularLocation>
</comment>
<evidence type="ECO:0000256" key="11">
    <source>
        <dbReference type="ARBA" id="ARBA00023180"/>
    </source>
</evidence>
<name>A0AA38ZGZ8_VITRO</name>
<dbReference type="SMART" id="SM00369">
    <property type="entry name" value="LRR_TYP"/>
    <property type="match status" value="13"/>
</dbReference>
<dbReference type="EMBL" id="JARBHA010000011">
    <property type="protein sequence ID" value="KAJ9688742.1"/>
    <property type="molecule type" value="Genomic_DNA"/>
</dbReference>
<feature type="transmembrane region" description="Helical" evidence="12">
    <location>
        <begin position="7"/>
        <end position="25"/>
    </location>
</feature>
<evidence type="ECO:0000256" key="9">
    <source>
        <dbReference type="ARBA" id="ARBA00023136"/>
    </source>
</evidence>
<proteinExistence type="inferred from homology"/>
<protein>
    <recommendedName>
        <fullName evidence="13">Leucine-rich repeat-containing N-terminal plant-type domain-containing protein</fullName>
    </recommendedName>
</protein>
<keyword evidence="11" id="KW-0325">Glycoprotein</keyword>
<dbReference type="Proteomes" id="UP001168098">
    <property type="component" value="Unassembled WGS sequence"/>
</dbReference>
<dbReference type="Pfam" id="PF13516">
    <property type="entry name" value="LRR_6"/>
    <property type="match status" value="1"/>
</dbReference>
<dbReference type="InterPro" id="IPR051502">
    <property type="entry name" value="RLP_Defense_Trigger"/>
</dbReference>
<dbReference type="FunFam" id="3.80.10.10:FF:000213">
    <property type="entry name" value="Tyrosine-sulfated glycopeptide receptor 1"/>
    <property type="match status" value="1"/>
</dbReference>
<keyword evidence="3" id="KW-1003">Cell membrane</keyword>
<evidence type="ECO:0000256" key="10">
    <source>
        <dbReference type="ARBA" id="ARBA00023170"/>
    </source>
</evidence>
<dbReference type="Pfam" id="PF12799">
    <property type="entry name" value="LRR_4"/>
    <property type="match status" value="1"/>
</dbReference>
<keyword evidence="9 12" id="KW-0472">Membrane</keyword>
<evidence type="ECO:0000256" key="4">
    <source>
        <dbReference type="ARBA" id="ARBA00022614"/>
    </source>
</evidence>
<organism evidence="14 15">
    <name type="scientific">Vitis rotundifolia</name>
    <name type="common">Muscadine grape</name>
    <dbReference type="NCBI Taxonomy" id="103349"/>
    <lineage>
        <taxon>Eukaryota</taxon>
        <taxon>Viridiplantae</taxon>
        <taxon>Streptophyta</taxon>
        <taxon>Embryophyta</taxon>
        <taxon>Tracheophyta</taxon>
        <taxon>Spermatophyta</taxon>
        <taxon>Magnoliopsida</taxon>
        <taxon>eudicotyledons</taxon>
        <taxon>Gunneridae</taxon>
        <taxon>Pentapetalae</taxon>
        <taxon>rosids</taxon>
        <taxon>Vitales</taxon>
        <taxon>Vitaceae</taxon>
        <taxon>Viteae</taxon>
        <taxon>Vitis</taxon>
    </lineage>
</organism>
<sequence length="937" mass="104521">MEVSSRLYLAVYGTFLSLLLGYGSLGCLEEEKVGLLQLKASINHPNGTTLSSWGGEVGDCCRWENVACDNKTNRVIRLSLGSIRDFELGEWSLNASLLLPFQQLQILDLSRNELTGIQDLLRLKKLRVLDVEGNYLTTIPILSALPSLKVLDLGDNYINSSQLQGLKYLSRLEVLTLKGNNLMGGIPPIIATLRYLKSLSLCFNHLNGSLSMEGLCKLNLEELDLSGNGFEGSLPACLNNLTSLRLLDLSRNDFRGTIPSSLFSNLKSLEYISLSHNHFEGSIHFGSLFNDSRLEVFDLQSNNKDLKVETENPTWSFPLFQLKILQLSNCTLNWRVVPSFLLSQYDLRVVDLSYDNIIGGVPTWLLDKNTKLEYLSFRGNSLTGVLDLPSNSKHSHMRSLDFSSNCIHGELPPFIGSIFPRLEFLNLSGNALQGNIPSSMGDMEQLNSLDLSNNRLSGQLPEHMMMGCISLVFLKLSNNSLLGALPTKWNLTQLKYLFLDNNDFSGKISHGFFYSSSLQILDISYNSLTGQIPDWIGDFPALSTLSLSRNHFDGTVPTGFCKLNELRFLDLSYNKIGSTLPPCANLTNMEFLHLESNKLTGHIPHVLSEATSLVTLNLRDNTLSGPIPLWISSLSTLRVLLLKGNQLEDSIPLHLCQLKSIRILDLSHNHFSGTIPFCLDNITFGREAPLIDDTFITNVEARFYEFSIIRFPDSQLSVYTALGVNLALSSKSEEIEFITKSRSESYMGNILHFMSGLDLSGNELTGPIPPEIGNLSGIHTLNLSYNQLTGSIPQTFSNLKEIESLDLSHNRLTGQIPPQMVIELNFLTVFTVAHNNLSGKTPERKFQFATFEQSSYEGNPLLCGPPLERSCTPTCAPPAVKDNRENSSWEDIFLWSFGGSYGVAFLAIVAFLYLNSYYRELLFYFIGEHVPFLRLRG</sequence>
<dbReference type="Pfam" id="PF08263">
    <property type="entry name" value="LRRNT_2"/>
    <property type="match status" value="1"/>
</dbReference>
<evidence type="ECO:0000313" key="15">
    <source>
        <dbReference type="Proteomes" id="UP001168098"/>
    </source>
</evidence>
<dbReference type="FunFam" id="3.80.10.10:FF:000041">
    <property type="entry name" value="LRR receptor-like serine/threonine-protein kinase ERECTA"/>
    <property type="match status" value="4"/>
</dbReference>
<evidence type="ECO:0000256" key="8">
    <source>
        <dbReference type="ARBA" id="ARBA00022989"/>
    </source>
</evidence>
<dbReference type="InterPro" id="IPR032675">
    <property type="entry name" value="LRR_dom_sf"/>
</dbReference>
<dbReference type="GO" id="GO:0005886">
    <property type="term" value="C:plasma membrane"/>
    <property type="evidence" value="ECO:0007669"/>
    <property type="project" value="UniProtKB-SubCell"/>
</dbReference>
<dbReference type="PROSITE" id="PS51257">
    <property type="entry name" value="PROKAR_LIPOPROTEIN"/>
    <property type="match status" value="1"/>
</dbReference>
<dbReference type="SUPFAM" id="SSF52058">
    <property type="entry name" value="L domain-like"/>
    <property type="match status" value="2"/>
</dbReference>
<evidence type="ECO:0000256" key="1">
    <source>
        <dbReference type="ARBA" id="ARBA00004251"/>
    </source>
</evidence>
<accession>A0AA38ZGZ8</accession>
<evidence type="ECO:0000256" key="3">
    <source>
        <dbReference type="ARBA" id="ARBA00022475"/>
    </source>
</evidence>
<dbReference type="InterPro" id="IPR001611">
    <property type="entry name" value="Leu-rich_rpt"/>
</dbReference>
<keyword evidence="10" id="KW-0675">Receptor</keyword>
<dbReference type="PANTHER" id="PTHR48062:SF21">
    <property type="entry name" value="RECEPTOR-LIKE PROTEIN 12"/>
    <property type="match status" value="1"/>
</dbReference>
<dbReference type="PRINTS" id="PR00019">
    <property type="entry name" value="LEURICHRPT"/>
</dbReference>
<keyword evidence="5 12" id="KW-0812">Transmembrane</keyword>
<dbReference type="Pfam" id="PF00560">
    <property type="entry name" value="LRR_1"/>
    <property type="match status" value="3"/>
</dbReference>
<evidence type="ECO:0000313" key="14">
    <source>
        <dbReference type="EMBL" id="KAJ9688742.1"/>
    </source>
</evidence>
<dbReference type="PANTHER" id="PTHR48062">
    <property type="entry name" value="RECEPTOR-LIKE PROTEIN 14"/>
    <property type="match status" value="1"/>
</dbReference>
<reference evidence="14 15" key="1">
    <citation type="journal article" date="2023" name="BMC Biotechnol.">
        <title>Vitis rotundifolia cv Carlos genome sequencing.</title>
        <authorList>
            <person name="Huff M."/>
            <person name="Hulse-Kemp A."/>
            <person name="Scheffler B."/>
            <person name="Youngblood R."/>
            <person name="Simpson S."/>
            <person name="Babiker E."/>
            <person name="Staton M."/>
        </authorList>
    </citation>
    <scope>NUCLEOTIDE SEQUENCE [LARGE SCALE GENOMIC DNA]</scope>
    <source>
        <tissue evidence="14">Leaf</tissue>
    </source>
</reference>
<evidence type="ECO:0000256" key="6">
    <source>
        <dbReference type="ARBA" id="ARBA00022729"/>
    </source>
</evidence>
<evidence type="ECO:0000259" key="13">
    <source>
        <dbReference type="Pfam" id="PF08263"/>
    </source>
</evidence>
<evidence type="ECO:0000256" key="12">
    <source>
        <dbReference type="SAM" id="Phobius"/>
    </source>
</evidence>
<evidence type="ECO:0000256" key="5">
    <source>
        <dbReference type="ARBA" id="ARBA00022692"/>
    </source>
</evidence>
<comment type="caution">
    <text evidence="14">The sequence shown here is derived from an EMBL/GenBank/DDBJ whole genome shotgun (WGS) entry which is preliminary data.</text>
</comment>
<dbReference type="Pfam" id="PF13855">
    <property type="entry name" value="LRR_8"/>
    <property type="match status" value="4"/>
</dbReference>
<keyword evidence="6" id="KW-0732">Signal</keyword>
<feature type="transmembrane region" description="Helical" evidence="12">
    <location>
        <begin position="892"/>
        <end position="914"/>
    </location>
</feature>
<dbReference type="InterPro" id="IPR025875">
    <property type="entry name" value="Leu-rich_rpt_4"/>
</dbReference>
<dbReference type="Gene3D" id="3.80.10.10">
    <property type="entry name" value="Ribonuclease Inhibitor"/>
    <property type="match status" value="4"/>
</dbReference>
<dbReference type="SMART" id="SM00365">
    <property type="entry name" value="LRR_SD22"/>
    <property type="match status" value="7"/>
</dbReference>
<dbReference type="AlphaFoldDB" id="A0AA38ZGZ8"/>
<dbReference type="InterPro" id="IPR013210">
    <property type="entry name" value="LRR_N_plant-typ"/>
</dbReference>
<feature type="domain" description="Leucine-rich repeat-containing N-terminal plant-type" evidence="13">
    <location>
        <begin position="29"/>
        <end position="69"/>
    </location>
</feature>
<keyword evidence="4" id="KW-0433">Leucine-rich repeat</keyword>
<dbReference type="PROSITE" id="PS51450">
    <property type="entry name" value="LRR"/>
    <property type="match status" value="3"/>
</dbReference>
<keyword evidence="15" id="KW-1185">Reference proteome</keyword>
<keyword evidence="8 12" id="KW-1133">Transmembrane helix</keyword>
<dbReference type="InterPro" id="IPR003591">
    <property type="entry name" value="Leu-rich_rpt_typical-subtyp"/>
</dbReference>
<keyword evidence="7" id="KW-0677">Repeat</keyword>